<dbReference type="GO" id="GO:0009338">
    <property type="term" value="C:exodeoxyribonuclease V complex"/>
    <property type="evidence" value="ECO:0007669"/>
    <property type="project" value="TreeGrafter"/>
</dbReference>
<dbReference type="SUPFAM" id="SSF52540">
    <property type="entry name" value="P-loop containing nucleoside triphosphate hydrolases"/>
    <property type="match status" value="1"/>
</dbReference>
<dbReference type="GO" id="GO:0017116">
    <property type="term" value="F:single-stranded DNA helicase activity"/>
    <property type="evidence" value="ECO:0007669"/>
    <property type="project" value="TreeGrafter"/>
</dbReference>
<dbReference type="CDD" id="cd18809">
    <property type="entry name" value="SF1_C_RecD"/>
    <property type="match status" value="1"/>
</dbReference>
<dbReference type="GO" id="GO:0005524">
    <property type="term" value="F:ATP binding"/>
    <property type="evidence" value="ECO:0007669"/>
    <property type="project" value="UniProtKB-KW"/>
</dbReference>
<evidence type="ECO:0000313" key="5">
    <source>
        <dbReference type="EMBL" id="SDH04148.1"/>
    </source>
</evidence>
<evidence type="ECO:0000256" key="2">
    <source>
        <dbReference type="ARBA" id="ARBA00022840"/>
    </source>
</evidence>
<dbReference type="RefSeq" id="WP_091068233.1">
    <property type="nucleotide sequence ID" value="NZ_FNCF01000008.1"/>
</dbReference>
<evidence type="ECO:0000256" key="1">
    <source>
        <dbReference type="ARBA" id="ARBA00022741"/>
    </source>
</evidence>
<dbReference type="PANTHER" id="PTHR43788">
    <property type="entry name" value="DNA2/NAM7 HELICASE FAMILY MEMBER"/>
    <property type="match status" value="1"/>
</dbReference>
<dbReference type="EMBL" id="FNCF01000008">
    <property type="protein sequence ID" value="SDH04148.1"/>
    <property type="molecule type" value="Genomic_DNA"/>
</dbReference>
<dbReference type="Gene3D" id="2.30.30.940">
    <property type="match status" value="1"/>
</dbReference>
<dbReference type="InterPro" id="IPR027417">
    <property type="entry name" value="P-loop_NTPase"/>
</dbReference>
<gene>
    <name evidence="5" type="ORF">SAMN05660324_4157</name>
</gene>
<accession>A0A1G7Z604</accession>
<name>A0A1G7Z604_9ACTN</name>
<dbReference type="Proteomes" id="UP000198863">
    <property type="component" value="Unassembled WGS sequence"/>
</dbReference>
<dbReference type="Gene3D" id="3.40.50.300">
    <property type="entry name" value="P-loop containing nucleotide triphosphate hydrolases"/>
    <property type="match status" value="2"/>
</dbReference>
<dbReference type="PANTHER" id="PTHR43788:SF6">
    <property type="entry name" value="DNA HELICASE B"/>
    <property type="match status" value="1"/>
</dbReference>
<dbReference type="OrthoDB" id="9763659at2"/>
<dbReference type="AlphaFoldDB" id="A0A1G7Z604"/>
<keyword evidence="6" id="KW-1185">Reference proteome</keyword>
<dbReference type="Gene3D" id="1.10.10.2220">
    <property type="match status" value="1"/>
</dbReference>
<dbReference type="GO" id="GO:0006310">
    <property type="term" value="P:DNA recombination"/>
    <property type="evidence" value="ECO:0007669"/>
    <property type="project" value="TreeGrafter"/>
</dbReference>
<evidence type="ECO:0000259" key="3">
    <source>
        <dbReference type="Pfam" id="PF13538"/>
    </source>
</evidence>
<sequence>MTAPDPVFAAFTAAGLWPGLGKRAAAELPGAGIVRPEQVTADNLVKLPRVGRQRAERLFSSFLSAAPAYEVVEMLVAAGLQAKLAAGVGDVLGPDAGRRLRDDPWRLLLMNQVTLADADRLAIAVLNGADRQDSRRGRALVALTLRTASRDGHTVLPVDQVVTALRAEGVEDVAAAVLAAVDSGDVLEHEPPFDPESEEEPDPALRTLSLARYGMAEDAVAEGIARLAATAEPLAPAGAAKSVAQGLDPAQKQAVVQVLSAGVSLLTGGPGTGKSRTVASVVKLLQSKDVEVALAAPTGRAAKRLEELTDHPATTVHRLLGAQGMTGGFSRNEEWPLDAEVVVVDEASMLDVELTAALLEACPEGTHLLLVGDPAQLPSIGPGHVLGDLIDSGVVPVTELTTLHRQAAGGAIATLATGVRGGELVQVESRDREVVIVPAQGSGEAARRVVQLVTDSIPRVLGIDPAAVQVVTPVHRGPAGTIELNKALKAELNPGDGTVWGFDVGDRVVATANHLDLEPIGFANGEVGVVTGTGDGTLSVDFSSGPCTVPTSALSDLKHGWAITVHRAQGSEWPGVVVVLPPEAGGMLSRPLVYTALTRAQRHLSIVHASGAALARAVREVDVKPRRTRLASLLREHLEA</sequence>
<dbReference type="InterPro" id="IPR050534">
    <property type="entry name" value="Coronavir_polyprotein_1ab"/>
</dbReference>
<dbReference type="Pfam" id="PF13245">
    <property type="entry name" value="AAA_19"/>
    <property type="match status" value="1"/>
</dbReference>
<keyword evidence="1" id="KW-0547">Nucleotide-binding</keyword>
<dbReference type="Pfam" id="PF14490">
    <property type="entry name" value="HHH_RecD2"/>
    <property type="match status" value="1"/>
</dbReference>
<organism evidence="5 6">
    <name type="scientific">Klenkia brasiliensis</name>
    <dbReference type="NCBI Taxonomy" id="333142"/>
    <lineage>
        <taxon>Bacteria</taxon>
        <taxon>Bacillati</taxon>
        <taxon>Actinomycetota</taxon>
        <taxon>Actinomycetes</taxon>
        <taxon>Geodermatophilales</taxon>
        <taxon>Geodermatophilaceae</taxon>
        <taxon>Klenkia</taxon>
    </lineage>
</organism>
<dbReference type="InterPro" id="IPR029493">
    <property type="entry name" value="RecD2-like_HHH"/>
</dbReference>
<proteinExistence type="predicted"/>
<evidence type="ECO:0000259" key="4">
    <source>
        <dbReference type="Pfam" id="PF14490"/>
    </source>
</evidence>
<dbReference type="CDD" id="cd17933">
    <property type="entry name" value="DEXSc_RecD-like"/>
    <property type="match status" value="1"/>
</dbReference>
<feature type="domain" description="ATP-dependent RecD2 DNA helicase-like helix-hairpin-helix" evidence="4">
    <location>
        <begin position="69"/>
        <end position="155"/>
    </location>
</feature>
<evidence type="ECO:0000313" key="6">
    <source>
        <dbReference type="Proteomes" id="UP000198863"/>
    </source>
</evidence>
<feature type="domain" description="UvrD-like helicase C-terminal" evidence="3">
    <location>
        <begin position="559"/>
        <end position="607"/>
    </location>
</feature>
<keyword evidence="2" id="KW-0067">ATP-binding</keyword>
<protein>
    <submittedName>
        <fullName evidence="5">Exodeoxyribonuclease V alpha subunit</fullName>
    </submittedName>
</protein>
<dbReference type="Pfam" id="PF13538">
    <property type="entry name" value="UvrD_C_2"/>
    <property type="match status" value="1"/>
</dbReference>
<reference evidence="6" key="1">
    <citation type="submission" date="2016-10" db="EMBL/GenBank/DDBJ databases">
        <authorList>
            <person name="Varghese N."/>
            <person name="Submissions S."/>
        </authorList>
    </citation>
    <scope>NUCLEOTIDE SEQUENCE [LARGE SCALE GENOMIC DNA]</scope>
    <source>
        <strain evidence="6">DSM 44526</strain>
    </source>
</reference>
<dbReference type="InterPro" id="IPR027785">
    <property type="entry name" value="UvrD-like_helicase_C"/>
</dbReference>